<feature type="signal peptide" evidence="1">
    <location>
        <begin position="1"/>
        <end position="19"/>
    </location>
</feature>
<dbReference type="AlphaFoldDB" id="A0A0A9A1W3"/>
<protein>
    <submittedName>
        <fullName evidence="2">Uncharacterized protein</fullName>
    </submittedName>
</protein>
<reference evidence="2" key="1">
    <citation type="submission" date="2014-09" db="EMBL/GenBank/DDBJ databases">
        <authorList>
            <person name="Magalhaes I.L.F."/>
            <person name="Oliveira U."/>
            <person name="Santos F.R."/>
            <person name="Vidigal T.H.D.A."/>
            <person name="Brescovit A.D."/>
            <person name="Santos A.J."/>
        </authorList>
    </citation>
    <scope>NUCLEOTIDE SEQUENCE</scope>
    <source>
        <tissue evidence="2">Shoot tissue taken approximately 20 cm above the soil surface</tissue>
    </source>
</reference>
<accession>A0A0A9A1W3</accession>
<name>A0A0A9A1W3_ARUDO</name>
<sequence length="41" mass="4861">MYHSNFLLAHLMLCGLGSCLRKVKKNLLMVYSRRAKERYSE</sequence>
<feature type="chain" id="PRO_5002062421" evidence="1">
    <location>
        <begin position="20"/>
        <end position="41"/>
    </location>
</feature>
<reference evidence="2" key="2">
    <citation type="journal article" date="2015" name="Data Brief">
        <title>Shoot transcriptome of the giant reed, Arundo donax.</title>
        <authorList>
            <person name="Barrero R.A."/>
            <person name="Guerrero F.D."/>
            <person name="Moolhuijzen P."/>
            <person name="Goolsby J.A."/>
            <person name="Tidwell J."/>
            <person name="Bellgard S.E."/>
            <person name="Bellgard M.I."/>
        </authorList>
    </citation>
    <scope>NUCLEOTIDE SEQUENCE</scope>
    <source>
        <tissue evidence="2">Shoot tissue taken approximately 20 cm above the soil surface</tissue>
    </source>
</reference>
<keyword evidence="1" id="KW-0732">Signal</keyword>
<dbReference type="EMBL" id="GBRH01252296">
    <property type="protein sequence ID" value="JAD45599.1"/>
    <property type="molecule type" value="Transcribed_RNA"/>
</dbReference>
<proteinExistence type="predicted"/>
<organism evidence="2">
    <name type="scientific">Arundo donax</name>
    <name type="common">Giant reed</name>
    <name type="synonym">Donax arundinaceus</name>
    <dbReference type="NCBI Taxonomy" id="35708"/>
    <lineage>
        <taxon>Eukaryota</taxon>
        <taxon>Viridiplantae</taxon>
        <taxon>Streptophyta</taxon>
        <taxon>Embryophyta</taxon>
        <taxon>Tracheophyta</taxon>
        <taxon>Spermatophyta</taxon>
        <taxon>Magnoliopsida</taxon>
        <taxon>Liliopsida</taxon>
        <taxon>Poales</taxon>
        <taxon>Poaceae</taxon>
        <taxon>PACMAD clade</taxon>
        <taxon>Arundinoideae</taxon>
        <taxon>Arundineae</taxon>
        <taxon>Arundo</taxon>
    </lineage>
</organism>
<evidence type="ECO:0000256" key="1">
    <source>
        <dbReference type="SAM" id="SignalP"/>
    </source>
</evidence>
<evidence type="ECO:0000313" key="2">
    <source>
        <dbReference type="EMBL" id="JAD45599.1"/>
    </source>
</evidence>